<dbReference type="Pfam" id="PF03556">
    <property type="entry name" value="Cullin_binding"/>
    <property type="match status" value="1"/>
</dbReference>
<organism evidence="7 8">
    <name type="scientific">Temnothorax longispinosus</name>
    <dbReference type="NCBI Taxonomy" id="300112"/>
    <lineage>
        <taxon>Eukaryota</taxon>
        <taxon>Metazoa</taxon>
        <taxon>Ecdysozoa</taxon>
        <taxon>Arthropoda</taxon>
        <taxon>Hexapoda</taxon>
        <taxon>Insecta</taxon>
        <taxon>Pterygota</taxon>
        <taxon>Neoptera</taxon>
        <taxon>Endopterygota</taxon>
        <taxon>Hymenoptera</taxon>
        <taxon>Apocrita</taxon>
        <taxon>Aculeata</taxon>
        <taxon>Formicoidea</taxon>
        <taxon>Formicidae</taxon>
        <taxon>Myrmicinae</taxon>
        <taxon>Temnothorax</taxon>
    </lineage>
</organism>
<comment type="function">
    <text evidence="5">Neddylation of cullins play an essential role in the regulation of SCF-type complexes activity.</text>
</comment>
<keyword evidence="2" id="KW-0833">Ubl conjugation pathway</keyword>
<dbReference type="PANTHER" id="PTHR12281">
    <property type="entry name" value="RP42 RELATED"/>
    <property type="match status" value="1"/>
</dbReference>
<dbReference type="GO" id="GO:0005634">
    <property type="term" value="C:nucleus"/>
    <property type="evidence" value="ECO:0007669"/>
    <property type="project" value="UniProtKB-SubCell"/>
</dbReference>
<evidence type="ECO:0000256" key="3">
    <source>
        <dbReference type="ARBA" id="ARBA00023242"/>
    </source>
</evidence>
<dbReference type="InterPro" id="IPR005176">
    <property type="entry name" value="PONY_dom"/>
</dbReference>
<dbReference type="SUPFAM" id="SSF46934">
    <property type="entry name" value="UBA-like"/>
    <property type="match status" value="1"/>
</dbReference>
<accession>A0A4S2KSZ8</accession>
<comment type="function">
    <text evidence="4">Promotes neddylation of cullin components of SCF-type E3 ubiquitin ligase complexes and thus regulates SCF-type complex activity. Function promotes cell proliferation.</text>
</comment>
<dbReference type="GO" id="GO:0031624">
    <property type="term" value="F:ubiquitin conjugating enzyme binding"/>
    <property type="evidence" value="ECO:0007669"/>
    <property type="project" value="TreeGrafter"/>
</dbReference>
<dbReference type="PROSITE" id="PS51229">
    <property type="entry name" value="DCUN1"/>
    <property type="match status" value="1"/>
</dbReference>
<dbReference type="GO" id="GO:2000436">
    <property type="term" value="P:positive regulation of protein neddylation"/>
    <property type="evidence" value="ECO:0007669"/>
    <property type="project" value="UniProtKB-ARBA"/>
</dbReference>
<evidence type="ECO:0000256" key="4">
    <source>
        <dbReference type="ARBA" id="ARBA00059219"/>
    </source>
</evidence>
<evidence type="ECO:0000256" key="2">
    <source>
        <dbReference type="ARBA" id="ARBA00022786"/>
    </source>
</evidence>
<protein>
    <recommendedName>
        <fullName evidence="5">Defective in cullin neddylation protein</fullName>
    </recommendedName>
</protein>
<dbReference type="PANTHER" id="PTHR12281:SF32">
    <property type="entry name" value="DCN1-LIKE PROTEIN"/>
    <property type="match status" value="1"/>
</dbReference>
<dbReference type="Pfam" id="PF14555">
    <property type="entry name" value="UBA_4"/>
    <property type="match status" value="1"/>
</dbReference>
<dbReference type="Gene3D" id="1.10.238.200">
    <property type="entry name" value="Cullin, PONY binding domain"/>
    <property type="match status" value="1"/>
</dbReference>
<proteinExistence type="predicted"/>
<gene>
    <name evidence="7" type="ORF">DBV15_00583</name>
</gene>
<evidence type="ECO:0000256" key="1">
    <source>
        <dbReference type="ARBA" id="ARBA00004123"/>
    </source>
</evidence>
<keyword evidence="3" id="KW-0539">Nucleus</keyword>
<dbReference type="GO" id="GO:0032182">
    <property type="term" value="F:ubiquitin-like protein binding"/>
    <property type="evidence" value="ECO:0007669"/>
    <property type="project" value="TreeGrafter"/>
</dbReference>
<name>A0A4S2KSZ8_9HYME</name>
<keyword evidence="8" id="KW-1185">Reference proteome</keyword>
<feature type="domain" description="DCUN1" evidence="6">
    <location>
        <begin position="107"/>
        <end position="295"/>
    </location>
</feature>
<comment type="caution">
    <text evidence="7">The sequence shown here is derived from an EMBL/GenBank/DDBJ whole genome shotgun (WGS) entry which is preliminary data.</text>
</comment>
<dbReference type="InterPro" id="IPR014764">
    <property type="entry name" value="DCN-prot"/>
</dbReference>
<dbReference type="Gene3D" id="1.10.238.10">
    <property type="entry name" value="EF-hand"/>
    <property type="match status" value="1"/>
</dbReference>
<evidence type="ECO:0000259" key="6">
    <source>
        <dbReference type="PROSITE" id="PS51229"/>
    </source>
</evidence>
<comment type="subcellular location">
    <subcellularLocation>
        <location evidence="1">Nucleus</location>
    </subcellularLocation>
</comment>
<dbReference type="GO" id="GO:0097602">
    <property type="term" value="F:cullin family protein binding"/>
    <property type="evidence" value="ECO:0007669"/>
    <property type="project" value="TreeGrafter"/>
</dbReference>
<evidence type="ECO:0000313" key="8">
    <source>
        <dbReference type="Proteomes" id="UP000310200"/>
    </source>
</evidence>
<dbReference type="FunFam" id="1.10.238.10:FF:000030">
    <property type="entry name" value="DCN1-like protein"/>
    <property type="match status" value="1"/>
</dbReference>
<sequence>MVTLKHRLTRRETVDVPKRPLNDASCSFCTYNDSRSESQSTILHTTLLQHKLKFSQRDKVKKFITFTQTGEQTAIYCLAQNDWKLDLASDNYFQNPEAYYKEPKNSVDKKKLEILYSKYQDPSEPNKITADGIMKFLDDLNLSPESKLVLIIAWKFRAETQCEFTKDEFMNGMMDLGVDSIDKLKARLGSLENDLRDPLKFKDFYHFTFNYAKNAGQKGLDLDMAIAYWNIVLDDKFKFLQLWCQFLQEHHKRSIPKDTWNLLLDFALMINLDMSNYDEEGAWPVLIDDFVEWAQPRVRQSL</sequence>
<dbReference type="EMBL" id="QBLH01001127">
    <property type="protein sequence ID" value="TGZ53065.1"/>
    <property type="molecule type" value="Genomic_DNA"/>
</dbReference>
<dbReference type="STRING" id="300112.A0A4S2KSZ8"/>
<dbReference type="FunFam" id="1.10.238.200:FF:000001">
    <property type="entry name" value="DCN1-like protein"/>
    <property type="match status" value="1"/>
</dbReference>
<dbReference type="AlphaFoldDB" id="A0A4S2KSZ8"/>
<dbReference type="FunFam" id="1.10.8.10:FF:000021">
    <property type="entry name" value="DCN1-like protein"/>
    <property type="match status" value="1"/>
</dbReference>
<reference evidence="7 8" key="1">
    <citation type="journal article" date="2019" name="Philos. Trans. R. Soc. Lond., B, Biol. Sci.">
        <title>Ant behaviour and brain gene expression of defending hosts depend on the ecological success of the intruding social parasite.</title>
        <authorList>
            <person name="Kaur R."/>
            <person name="Stoldt M."/>
            <person name="Jongepier E."/>
            <person name="Feldmeyer B."/>
            <person name="Menzel F."/>
            <person name="Bornberg-Bauer E."/>
            <person name="Foitzik S."/>
        </authorList>
    </citation>
    <scope>NUCLEOTIDE SEQUENCE [LARGE SCALE GENOMIC DNA]</scope>
    <source>
        <tissue evidence="7">Whole body</tissue>
    </source>
</reference>
<dbReference type="GO" id="GO:0045116">
    <property type="term" value="P:protein neddylation"/>
    <property type="evidence" value="ECO:0007669"/>
    <property type="project" value="TreeGrafter"/>
</dbReference>
<dbReference type="GO" id="GO:0005737">
    <property type="term" value="C:cytoplasm"/>
    <property type="evidence" value="ECO:0007669"/>
    <property type="project" value="UniProtKB-ARBA"/>
</dbReference>
<dbReference type="GO" id="GO:0000151">
    <property type="term" value="C:ubiquitin ligase complex"/>
    <property type="evidence" value="ECO:0007669"/>
    <property type="project" value="TreeGrafter"/>
</dbReference>
<dbReference type="InterPro" id="IPR009060">
    <property type="entry name" value="UBA-like_sf"/>
</dbReference>
<dbReference type="Proteomes" id="UP000310200">
    <property type="component" value="Unassembled WGS sequence"/>
</dbReference>
<dbReference type="Gene3D" id="1.10.8.10">
    <property type="entry name" value="DNA helicase RuvA subunit, C-terminal domain"/>
    <property type="match status" value="1"/>
</dbReference>
<evidence type="ECO:0000256" key="5">
    <source>
        <dbReference type="RuleBase" id="RU410713"/>
    </source>
</evidence>
<dbReference type="InterPro" id="IPR042460">
    <property type="entry name" value="DCN1-like_PONY"/>
</dbReference>
<evidence type="ECO:0000313" key="7">
    <source>
        <dbReference type="EMBL" id="TGZ53065.1"/>
    </source>
</evidence>